<sequence>MNSYKPENYNSLSPYLIVDNAKKLVEILIKIFDAKVLRRYDRGDGKIGHIELKLDDSVIMLSDNTKDYPAQKTMLHMYVPNVFETMDKALDLGCELIEQPINKEGDSDTRGSFYDHAGNYWAISTQTNAG</sequence>
<dbReference type="PANTHER" id="PTHR34109:SF1">
    <property type="entry name" value="VOC DOMAIN-CONTAINING PROTEIN"/>
    <property type="match status" value="1"/>
</dbReference>
<dbReference type="InterPro" id="IPR029068">
    <property type="entry name" value="Glyas_Bleomycin-R_OHBP_Dase"/>
</dbReference>
<feature type="domain" description="VOC" evidence="1">
    <location>
        <begin position="8"/>
        <end position="126"/>
    </location>
</feature>
<dbReference type="InterPro" id="IPR004360">
    <property type="entry name" value="Glyas_Fos-R_dOase_dom"/>
</dbReference>
<dbReference type="Gene3D" id="3.30.720.120">
    <property type="match status" value="1"/>
</dbReference>
<keyword evidence="3" id="KW-1185">Reference proteome</keyword>
<dbReference type="PROSITE" id="PS51819">
    <property type="entry name" value="VOC"/>
    <property type="match status" value="1"/>
</dbReference>
<dbReference type="Pfam" id="PF00903">
    <property type="entry name" value="Glyoxalase"/>
    <property type="match status" value="1"/>
</dbReference>
<gene>
    <name evidence="2" type="ORF">ACFQ2C_04540</name>
</gene>
<dbReference type="Proteomes" id="UP001597205">
    <property type="component" value="Unassembled WGS sequence"/>
</dbReference>
<dbReference type="EMBL" id="JBHTKY010000004">
    <property type="protein sequence ID" value="MFD1164872.1"/>
    <property type="molecule type" value="Genomic_DNA"/>
</dbReference>
<dbReference type="SUPFAM" id="SSF54593">
    <property type="entry name" value="Glyoxalase/Bleomycin resistance protein/Dihydroxybiphenyl dioxygenase"/>
    <property type="match status" value="1"/>
</dbReference>
<evidence type="ECO:0000313" key="3">
    <source>
        <dbReference type="Proteomes" id="UP001597205"/>
    </source>
</evidence>
<organism evidence="2 3">
    <name type="scientific">Sphingobacterium daejeonense</name>
    <dbReference type="NCBI Taxonomy" id="371142"/>
    <lineage>
        <taxon>Bacteria</taxon>
        <taxon>Pseudomonadati</taxon>
        <taxon>Bacteroidota</taxon>
        <taxon>Sphingobacteriia</taxon>
        <taxon>Sphingobacteriales</taxon>
        <taxon>Sphingobacteriaceae</taxon>
        <taxon>Sphingobacterium</taxon>
    </lineage>
</organism>
<evidence type="ECO:0000313" key="2">
    <source>
        <dbReference type="EMBL" id="MFD1164872.1"/>
    </source>
</evidence>
<reference evidence="3" key="1">
    <citation type="journal article" date="2019" name="Int. J. Syst. Evol. Microbiol.">
        <title>The Global Catalogue of Microorganisms (GCM) 10K type strain sequencing project: providing services to taxonomists for standard genome sequencing and annotation.</title>
        <authorList>
            <consortium name="The Broad Institute Genomics Platform"/>
            <consortium name="The Broad Institute Genome Sequencing Center for Infectious Disease"/>
            <person name="Wu L."/>
            <person name="Ma J."/>
        </authorList>
    </citation>
    <scope>NUCLEOTIDE SEQUENCE [LARGE SCALE GENOMIC DNA]</scope>
    <source>
        <strain evidence="3">CCUG 52468</strain>
    </source>
</reference>
<name>A0ABW3RK21_9SPHI</name>
<dbReference type="RefSeq" id="WP_380894878.1">
    <property type="nucleotide sequence ID" value="NZ_JBHTKY010000004.1"/>
</dbReference>
<dbReference type="PANTHER" id="PTHR34109">
    <property type="entry name" value="BNAUNNG04460D PROTEIN-RELATED"/>
    <property type="match status" value="1"/>
</dbReference>
<dbReference type="InterPro" id="IPR037523">
    <property type="entry name" value="VOC_core"/>
</dbReference>
<protein>
    <submittedName>
        <fullName evidence="2">VOC family protein</fullName>
    </submittedName>
</protein>
<comment type="caution">
    <text evidence="2">The sequence shown here is derived from an EMBL/GenBank/DDBJ whole genome shotgun (WGS) entry which is preliminary data.</text>
</comment>
<proteinExistence type="predicted"/>
<evidence type="ECO:0000259" key="1">
    <source>
        <dbReference type="PROSITE" id="PS51819"/>
    </source>
</evidence>
<accession>A0ABW3RK21</accession>